<reference evidence="3" key="1">
    <citation type="submission" date="2016-05" db="EMBL/GenBank/DDBJ databases">
        <title>Paenibacillus oryzae. sp. nov., isolated from the rice root.</title>
        <authorList>
            <person name="Zhang J."/>
            <person name="Zhang X."/>
        </authorList>
    </citation>
    <scope>NUCLEOTIDE SEQUENCE [LARGE SCALE GENOMIC DNA]</scope>
    <source>
        <strain evidence="3">KCTC13222</strain>
    </source>
</reference>
<keyword evidence="1" id="KW-1133">Transmembrane helix</keyword>
<keyword evidence="1" id="KW-0472">Membrane</keyword>
<protein>
    <submittedName>
        <fullName evidence="2">Uncharacterized protein</fullName>
    </submittedName>
</protein>
<dbReference type="STRING" id="512399.A8709_27090"/>
<gene>
    <name evidence="2" type="ORF">A8709_27090</name>
</gene>
<proteinExistence type="predicted"/>
<name>A0A1C1A1R2_9BACL</name>
<sequence length="123" mass="14264">MSLNPISRKCCWTIMVWVILALFIFPLTPPISNHNTADADVLVTANTTQVLTQQQQLPSKEIIHVDENKIYLYDQIYKLYEMTVFVVFIVYLTSLIWKKLKVLLLAFLKFTSRYTGLIPSYSS</sequence>
<evidence type="ECO:0000313" key="2">
    <source>
        <dbReference type="EMBL" id="OCT14472.1"/>
    </source>
</evidence>
<accession>A0A1C1A1R2</accession>
<comment type="caution">
    <text evidence="2">The sequence shown here is derived from an EMBL/GenBank/DDBJ whole genome shotgun (WGS) entry which is preliminary data.</text>
</comment>
<keyword evidence="1" id="KW-0812">Transmembrane</keyword>
<feature type="transmembrane region" description="Helical" evidence="1">
    <location>
        <begin position="12"/>
        <end position="32"/>
    </location>
</feature>
<organism evidence="2 3">
    <name type="scientific">Paenibacillus pectinilyticus</name>
    <dbReference type="NCBI Taxonomy" id="512399"/>
    <lineage>
        <taxon>Bacteria</taxon>
        <taxon>Bacillati</taxon>
        <taxon>Bacillota</taxon>
        <taxon>Bacilli</taxon>
        <taxon>Bacillales</taxon>
        <taxon>Paenibacillaceae</taxon>
        <taxon>Paenibacillus</taxon>
    </lineage>
</organism>
<dbReference type="AlphaFoldDB" id="A0A1C1A1R2"/>
<keyword evidence="3" id="KW-1185">Reference proteome</keyword>
<evidence type="ECO:0000313" key="3">
    <source>
        <dbReference type="Proteomes" id="UP000093309"/>
    </source>
</evidence>
<evidence type="ECO:0000256" key="1">
    <source>
        <dbReference type="SAM" id="Phobius"/>
    </source>
</evidence>
<dbReference type="EMBL" id="LYPC01000020">
    <property type="protein sequence ID" value="OCT14472.1"/>
    <property type="molecule type" value="Genomic_DNA"/>
</dbReference>
<dbReference type="Proteomes" id="UP000093309">
    <property type="component" value="Unassembled WGS sequence"/>
</dbReference>
<feature type="transmembrane region" description="Helical" evidence="1">
    <location>
        <begin position="79"/>
        <end position="97"/>
    </location>
</feature>